<dbReference type="PROSITE" id="PS50255">
    <property type="entry name" value="CYTOCHROME_B5_2"/>
    <property type="match status" value="1"/>
</dbReference>
<evidence type="ECO:0000256" key="1">
    <source>
        <dbReference type="ARBA" id="ARBA00022617"/>
    </source>
</evidence>
<dbReference type="InterPro" id="IPR001199">
    <property type="entry name" value="Cyt_B5-like_heme/steroid-bd"/>
</dbReference>
<evidence type="ECO:0000256" key="3">
    <source>
        <dbReference type="ARBA" id="ARBA00023004"/>
    </source>
</evidence>
<dbReference type="EMBL" id="JAKNSF020000111">
    <property type="protein sequence ID" value="KAK7714942.1"/>
    <property type="molecule type" value="Genomic_DNA"/>
</dbReference>
<comment type="similarity">
    <text evidence="4">Belongs to the cytochrome b5 family.</text>
</comment>
<gene>
    <name evidence="7" type="ORF">SLS63_011537</name>
</gene>
<dbReference type="Pfam" id="PF00173">
    <property type="entry name" value="Cyt-b5"/>
    <property type="match status" value="1"/>
</dbReference>
<dbReference type="SUPFAM" id="SSF55856">
    <property type="entry name" value="Cytochrome b5-like heme/steroid binding domain"/>
    <property type="match status" value="1"/>
</dbReference>
<feature type="region of interest" description="Disordered" evidence="5">
    <location>
        <begin position="786"/>
        <end position="809"/>
    </location>
</feature>
<feature type="compositionally biased region" description="Low complexity" evidence="5">
    <location>
        <begin position="311"/>
        <end position="329"/>
    </location>
</feature>
<keyword evidence="2" id="KW-0479">Metal-binding</keyword>
<comment type="caution">
    <text evidence="7">The sequence shown here is derived from an EMBL/GenBank/DDBJ whole genome shotgun (WGS) entry which is preliminary data.</text>
</comment>
<evidence type="ECO:0000256" key="4">
    <source>
        <dbReference type="ARBA" id="ARBA00038168"/>
    </source>
</evidence>
<reference evidence="7 8" key="1">
    <citation type="submission" date="2024-02" db="EMBL/GenBank/DDBJ databases">
        <title>De novo assembly and annotation of 12 fungi associated with fruit tree decline syndrome in Ontario, Canada.</title>
        <authorList>
            <person name="Sulman M."/>
            <person name="Ellouze W."/>
            <person name="Ilyukhin E."/>
        </authorList>
    </citation>
    <scope>NUCLEOTIDE SEQUENCE [LARGE SCALE GENOMIC DNA]</scope>
    <source>
        <strain evidence="7 8">M169</strain>
    </source>
</reference>
<evidence type="ECO:0000256" key="5">
    <source>
        <dbReference type="SAM" id="MobiDB-lite"/>
    </source>
</evidence>
<protein>
    <recommendedName>
        <fullName evidence="6">Cytochrome b5 heme-binding domain-containing protein</fullName>
    </recommendedName>
</protein>
<dbReference type="PANTHER" id="PTHR19359">
    <property type="entry name" value="CYTOCHROME B5"/>
    <property type="match status" value="1"/>
</dbReference>
<feature type="region of interest" description="Disordered" evidence="5">
    <location>
        <begin position="294"/>
        <end position="366"/>
    </location>
</feature>
<feature type="domain" description="Cytochrome b5 heme-binding" evidence="6">
    <location>
        <begin position="528"/>
        <end position="606"/>
    </location>
</feature>
<name>A0ABR1NTU6_DIAER</name>
<sequence length="809" mass="89921">MEDFPNYRLLKFNNQGVNEADHRNEEWSQYIIPLSTSSGFFTINFWNVIYSKYSEWKGSIHSKAELRNSIKQFQAAYIQRDELAAAGVLKDLIGSTITWNGTILEKQPVNWFMDAVGYLMLAIMPRRDQEDTTERLCISQNCWSPSTAAVAFAQSKKITPWVIDWTATKRYGTLKTTAPKRHVPIAAGSDLGNRATLLEKLKGEVTQRELGSQVPKDIVDAWWVAFNQVEADAKVAGEYEWLPNFNFELRGWRSKANQGHSGTAPASQGANYNGPAPQQYATGETLSQLLQGLDVSGAPAPASPPSGGGRRSAPPSLASANPPAAGGSLPPSPGPIGQPSGSPPQPPGPAGQPSGGAKSVRRSAPDQPWQATYYTIGEVGNHRYCADLWAIVDDGRSGFDIYDVTDAVSERRANDKTFDITSVLKKTVLGLKARPEFQEELKESHQPIGKLIRPLRSEEIAERDGEHGRPFWIILGQDVFDITGGNPMHAMDEDDTVTPEQVVDYLWPYRCATLAEPRPVEGPGSSSESLYTKKEVAWHTYRETGMYTIIRDNVYDMTEFADSHPGGTTLIEQFAGKDSTEAFNRYHYDAERCLADHDFLRIGRVIREGRLPIAQNQIIIHGMVYDLTPIDSWMVYGWKEIQEATQSLRGTDASEKVMADLLVDIPDVLLDLITRRELIVAKIPPPLPKVTPKDLASNDGSIMDIPREANSSDQARLPPMRRPVWVSHGRKVYDVTTLCEYGEDSLRSAIESYMGKVIPTGPLSKRLEQEFSHRVIGELVQVKRPASDGALKDRSRQRQSDLPSKRRAM</sequence>
<evidence type="ECO:0000259" key="6">
    <source>
        <dbReference type="PROSITE" id="PS50255"/>
    </source>
</evidence>
<proteinExistence type="inferred from homology"/>
<feature type="compositionally biased region" description="Pro residues" evidence="5">
    <location>
        <begin position="330"/>
        <end position="350"/>
    </location>
</feature>
<dbReference type="InterPro" id="IPR036400">
    <property type="entry name" value="Cyt_B5-like_heme/steroid_sf"/>
</dbReference>
<feature type="compositionally biased region" description="Polar residues" evidence="5">
    <location>
        <begin position="256"/>
        <end position="271"/>
    </location>
</feature>
<accession>A0ABR1NTU6</accession>
<evidence type="ECO:0000313" key="8">
    <source>
        <dbReference type="Proteomes" id="UP001430848"/>
    </source>
</evidence>
<dbReference type="SMART" id="SM01117">
    <property type="entry name" value="Cyt-b5"/>
    <property type="match status" value="1"/>
</dbReference>
<dbReference type="InterPro" id="IPR050668">
    <property type="entry name" value="Cytochrome_b5"/>
</dbReference>
<evidence type="ECO:0000313" key="7">
    <source>
        <dbReference type="EMBL" id="KAK7714942.1"/>
    </source>
</evidence>
<dbReference type="Gene3D" id="3.10.120.10">
    <property type="entry name" value="Cytochrome b5-like heme/steroid binding domain"/>
    <property type="match status" value="1"/>
</dbReference>
<keyword evidence="3" id="KW-0408">Iron</keyword>
<dbReference type="Proteomes" id="UP001430848">
    <property type="component" value="Unassembled WGS sequence"/>
</dbReference>
<keyword evidence="1" id="KW-0349">Heme</keyword>
<feature type="compositionally biased region" description="Basic and acidic residues" evidence="5">
    <location>
        <begin position="790"/>
        <end position="799"/>
    </location>
</feature>
<keyword evidence="8" id="KW-1185">Reference proteome</keyword>
<organism evidence="7 8">
    <name type="scientific">Diaporthe eres</name>
    <name type="common">Phomopsis oblonga</name>
    <dbReference type="NCBI Taxonomy" id="83184"/>
    <lineage>
        <taxon>Eukaryota</taxon>
        <taxon>Fungi</taxon>
        <taxon>Dikarya</taxon>
        <taxon>Ascomycota</taxon>
        <taxon>Pezizomycotina</taxon>
        <taxon>Sordariomycetes</taxon>
        <taxon>Sordariomycetidae</taxon>
        <taxon>Diaporthales</taxon>
        <taxon>Diaporthaceae</taxon>
        <taxon>Diaporthe</taxon>
        <taxon>Diaporthe eres species complex</taxon>
    </lineage>
</organism>
<evidence type="ECO:0000256" key="2">
    <source>
        <dbReference type="ARBA" id="ARBA00022723"/>
    </source>
</evidence>
<feature type="region of interest" description="Disordered" evidence="5">
    <location>
        <begin position="256"/>
        <end position="280"/>
    </location>
</feature>